<dbReference type="Gene3D" id="3.60.130.10">
    <property type="entry name" value="Clavaminate synthase-like"/>
    <property type="match status" value="1"/>
</dbReference>
<evidence type="ECO:0000259" key="2">
    <source>
        <dbReference type="Pfam" id="PF02668"/>
    </source>
</evidence>
<organism evidence="3 4">
    <name type="scientific">Prorocentrum cordatum</name>
    <dbReference type="NCBI Taxonomy" id="2364126"/>
    <lineage>
        <taxon>Eukaryota</taxon>
        <taxon>Sar</taxon>
        <taxon>Alveolata</taxon>
        <taxon>Dinophyceae</taxon>
        <taxon>Prorocentrales</taxon>
        <taxon>Prorocentraceae</taxon>
        <taxon>Prorocentrum</taxon>
    </lineage>
</organism>
<sequence>MTEDLRVELAPVSEMAASLRAAVQHEVGGALLRGLDVEGYGGYEQLELTTARMKLAYYILCSMIGQVDGGARGRLFDVKDSGKSTDCDNVLFSVSNTESGWHTDGTSRNRVYDVVALMCIVPAASGGLLRLSNGCNAFETLKQRIPKFLLYELLRPIPRDVMENGNGKGHTDLLTTMVRSPELLRLRARMNGIRVLFFL</sequence>
<gene>
    <name evidence="3" type="ORF">PCOR1329_LOCUS77446</name>
</gene>
<dbReference type="EMBL" id="CAUYUJ010020718">
    <property type="protein sequence ID" value="CAK0900049.1"/>
    <property type="molecule type" value="Genomic_DNA"/>
</dbReference>
<keyword evidence="4" id="KW-1185">Reference proteome</keyword>
<dbReference type="SUPFAM" id="SSF51197">
    <property type="entry name" value="Clavaminate synthase-like"/>
    <property type="match status" value="1"/>
</dbReference>
<reference evidence="3" key="1">
    <citation type="submission" date="2023-10" db="EMBL/GenBank/DDBJ databases">
        <authorList>
            <person name="Chen Y."/>
            <person name="Shah S."/>
            <person name="Dougan E. K."/>
            <person name="Thang M."/>
            <person name="Chan C."/>
        </authorList>
    </citation>
    <scope>NUCLEOTIDE SEQUENCE [LARGE SCALE GENOMIC DNA]</scope>
</reference>
<dbReference type="Pfam" id="PF02668">
    <property type="entry name" value="TauD"/>
    <property type="match status" value="1"/>
</dbReference>
<keyword evidence="1" id="KW-0560">Oxidoreductase</keyword>
<dbReference type="InterPro" id="IPR003819">
    <property type="entry name" value="TauD/TfdA-like"/>
</dbReference>
<proteinExistence type="predicted"/>
<dbReference type="InterPro" id="IPR042098">
    <property type="entry name" value="TauD-like_sf"/>
</dbReference>
<dbReference type="Proteomes" id="UP001189429">
    <property type="component" value="Unassembled WGS sequence"/>
</dbReference>
<accession>A0ABN9XJR4</accession>
<evidence type="ECO:0000256" key="1">
    <source>
        <dbReference type="ARBA" id="ARBA00023002"/>
    </source>
</evidence>
<evidence type="ECO:0000313" key="3">
    <source>
        <dbReference type="EMBL" id="CAK0900049.1"/>
    </source>
</evidence>
<feature type="domain" description="TauD/TfdA-like" evidence="2">
    <location>
        <begin position="14"/>
        <end position="165"/>
    </location>
</feature>
<protein>
    <recommendedName>
        <fullName evidence="2">TauD/TfdA-like domain-containing protein</fullName>
    </recommendedName>
</protein>
<name>A0ABN9XJR4_9DINO</name>
<comment type="caution">
    <text evidence="3">The sequence shown here is derived from an EMBL/GenBank/DDBJ whole genome shotgun (WGS) entry which is preliminary data.</text>
</comment>
<evidence type="ECO:0000313" key="4">
    <source>
        <dbReference type="Proteomes" id="UP001189429"/>
    </source>
</evidence>